<dbReference type="Proteomes" id="UP001310890">
    <property type="component" value="Unassembled WGS sequence"/>
</dbReference>
<accession>A0AAN7YIG6</accession>
<proteinExistence type="predicted"/>
<gene>
    <name evidence="2" type="ORF">LTR62_000796</name>
</gene>
<evidence type="ECO:0000313" key="2">
    <source>
        <dbReference type="EMBL" id="KAK5115707.1"/>
    </source>
</evidence>
<organism evidence="2 3">
    <name type="scientific">Meristemomyces frigidus</name>
    <dbReference type="NCBI Taxonomy" id="1508187"/>
    <lineage>
        <taxon>Eukaryota</taxon>
        <taxon>Fungi</taxon>
        <taxon>Dikarya</taxon>
        <taxon>Ascomycota</taxon>
        <taxon>Pezizomycotina</taxon>
        <taxon>Dothideomycetes</taxon>
        <taxon>Dothideomycetidae</taxon>
        <taxon>Mycosphaerellales</taxon>
        <taxon>Teratosphaeriaceae</taxon>
        <taxon>Meristemomyces</taxon>
    </lineage>
</organism>
<evidence type="ECO:0000256" key="1">
    <source>
        <dbReference type="SAM" id="MobiDB-lite"/>
    </source>
</evidence>
<comment type="caution">
    <text evidence="2">The sequence shown here is derived from an EMBL/GenBank/DDBJ whole genome shotgun (WGS) entry which is preliminary data.</text>
</comment>
<dbReference type="AlphaFoldDB" id="A0AAN7YIG6"/>
<evidence type="ECO:0000313" key="3">
    <source>
        <dbReference type="Proteomes" id="UP001310890"/>
    </source>
</evidence>
<reference evidence="2" key="1">
    <citation type="submission" date="2023-08" db="EMBL/GenBank/DDBJ databases">
        <title>Black Yeasts Isolated from many extreme environments.</title>
        <authorList>
            <person name="Coleine C."/>
            <person name="Stajich J.E."/>
            <person name="Selbmann L."/>
        </authorList>
    </citation>
    <scope>NUCLEOTIDE SEQUENCE</scope>
    <source>
        <strain evidence="2">CCFEE 5401</strain>
    </source>
</reference>
<feature type="region of interest" description="Disordered" evidence="1">
    <location>
        <begin position="628"/>
        <end position="663"/>
    </location>
</feature>
<name>A0AAN7YIG6_9PEZI</name>
<dbReference type="EMBL" id="JAVRRL010000011">
    <property type="protein sequence ID" value="KAK5115707.1"/>
    <property type="molecule type" value="Genomic_DNA"/>
</dbReference>
<feature type="compositionally biased region" description="Polar residues" evidence="1">
    <location>
        <begin position="628"/>
        <end position="637"/>
    </location>
</feature>
<protein>
    <submittedName>
        <fullName evidence="2">Uncharacterized protein</fullName>
    </submittedName>
</protein>
<sequence>MLNLSLRRGQWRLQSHWQWFRCFGATEVVLATSPGRNRSRLTDLQSGHHQYVRHFSGSITASASKTAHVKRIRARAAAAVATKENSELDLLNDFRHAIEEVDINAVIDLFPHAKVNKIIDRNLTWRIAQCLHQSLRQSRSLKGDDQSKRAATDRLVDFARDLVRSLVKGELVPDRRAHVHLLATFKEAGALDQGVTFWAWLQKQGDEYVSAEVYGAAIELLAVNGAPLEEMEELFKRGLESSSSLFNSYHLSPDAMVPDRDQHINIPGLSMTLLQGIVTARLLRGESRQAYIALDTALRLQPTQTPARFFSLFIEERPISEAYIVFALACRAGIILPLSNLRRLLTSLRLEAGTGEFSTHLLALRQMLCAFYLHIGAGGQLSDNIVNEYIIAITQLLRVNGMSKLEQIGRQQLVDKVLTVIRISVATFAPFGGKPGVSAINSMIVNLGGYGQSKQLISTTLKDARSLGLGLNNITRRSILNAAGQIGDAEFVSASWLDLVDAKAARGQKPDDTDYHILIKAAKLTGGSAIEFAVKTCQCSGLTEEVKTRLYNHVFGPVAEKSIGVELSVPVLLRELENLNADLSIIEQHMSDGPASHDLNSRDLPMAITALQTHSKKSETTLRKLYDSLTSEQSPSKSFAPDDSLSKGAEAAQPTTMAPALSDTNIPFGELRYQNWKTLNELLASAQHNDETYSRAVDEAISKGVAPPPREQILRSAKVQGVAHLAGLSDLGTAPIEDEAPESESDGYAAVENEILRLRGRSV</sequence>